<accession>A0A7X1KYU9</accession>
<organism evidence="3 4">
    <name type="scientific">Pseudomonas kielensis</name>
    <dbReference type="NCBI Taxonomy" id="2762577"/>
    <lineage>
        <taxon>Bacteria</taxon>
        <taxon>Pseudomonadati</taxon>
        <taxon>Pseudomonadota</taxon>
        <taxon>Gammaproteobacteria</taxon>
        <taxon>Pseudomonadales</taxon>
        <taxon>Pseudomonadaceae</taxon>
        <taxon>Pseudomonas</taxon>
    </lineage>
</organism>
<evidence type="ECO:0000313" key="3">
    <source>
        <dbReference type="EMBL" id="MBC2691810.1"/>
    </source>
</evidence>
<gene>
    <name evidence="3" type="ORF">H7995_18625</name>
</gene>
<evidence type="ECO:0000256" key="1">
    <source>
        <dbReference type="SAM" id="MobiDB-lite"/>
    </source>
</evidence>
<keyword evidence="2" id="KW-0472">Membrane</keyword>
<protein>
    <submittedName>
        <fullName evidence="3">Uncharacterized protein</fullName>
    </submittedName>
</protein>
<dbReference type="RefSeq" id="WP_166592969.1">
    <property type="nucleotide sequence ID" value="NZ_CP090311.1"/>
</dbReference>
<feature type="transmembrane region" description="Helical" evidence="2">
    <location>
        <begin position="42"/>
        <end position="64"/>
    </location>
</feature>
<reference evidence="3 4" key="1">
    <citation type="submission" date="2020-08" db="EMBL/GenBank/DDBJ databases">
        <title>Pseudomonas sp. nov.</title>
        <authorList>
            <person name="Gieschler S."/>
            <person name="Fiedler G."/>
            <person name="Brinks E."/>
            <person name="Boehnlein C."/>
            <person name="Franz C.M.A.P."/>
            <person name="Kabisch J."/>
        </authorList>
    </citation>
    <scope>NUCLEOTIDE SEQUENCE [LARGE SCALE GENOMIC DNA]</scope>
    <source>
        <strain evidence="3 4">MBT-1</strain>
    </source>
</reference>
<comment type="caution">
    <text evidence="3">The sequence shown here is derived from an EMBL/GenBank/DDBJ whole genome shotgun (WGS) entry which is preliminary data.</text>
</comment>
<feature type="region of interest" description="Disordered" evidence="1">
    <location>
        <begin position="91"/>
        <end position="125"/>
    </location>
</feature>
<sequence length="235" mass="26724">MKVFQKKIANPMTIIAIFAALSETSAAVSLPFLDEDDREVYIWFLISFPFYLLFLFFITLNFNYKSLYAPSDFQKSKQFLKVIDDTTRGEKKSASATAQAKKLNAARTDPRKSPGAVKTKPDYLLPSTQDPPPGITFINHLCPQQQLPLPVSVHYIRIVDARWIRKKKDTCQLMEKLDQPRPSQPRLTMLLTCQESEPLLNEKLKKSDVKALNAQDSVCLFYNVSTQAMTVVAQD</sequence>
<dbReference type="Proteomes" id="UP000526003">
    <property type="component" value="Unassembled WGS sequence"/>
</dbReference>
<dbReference type="EMBL" id="JACMYG010000021">
    <property type="protein sequence ID" value="MBC2691810.1"/>
    <property type="molecule type" value="Genomic_DNA"/>
</dbReference>
<evidence type="ECO:0000313" key="4">
    <source>
        <dbReference type="Proteomes" id="UP000526003"/>
    </source>
</evidence>
<proteinExistence type="predicted"/>
<keyword evidence="2" id="KW-0812">Transmembrane</keyword>
<evidence type="ECO:0000256" key="2">
    <source>
        <dbReference type="SAM" id="Phobius"/>
    </source>
</evidence>
<keyword evidence="2" id="KW-1133">Transmembrane helix</keyword>
<keyword evidence="4" id="KW-1185">Reference proteome</keyword>
<name>A0A7X1KYU9_9PSED</name>
<dbReference type="AlphaFoldDB" id="A0A7X1KYU9"/>